<evidence type="ECO:0000313" key="1">
    <source>
        <dbReference type="EMBL" id="KAI8537305.1"/>
    </source>
</evidence>
<name>A0ACC0M8Q4_RHOML</name>
<keyword evidence="2" id="KW-1185">Reference proteome</keyword>
<reference evidence="1" key="1">
    <citation type="submission" date="2022-02" db="EMBL/GenBank/DDBJ databases">
        <title>Plant Genome Project.</title>
        <authorList>
            <person name="Zhang R.-G."/>
        </authorList>
    </citation>
    <scope>NUCLEOTIDE SEQUENCE</scope>
    <source>
        <strain evidence="1">AT1</strain>
    </source>
</reference>
<protein>
    <submittedName>
        <fullName evidence="1">Uncharacterized protein</fullName>
    </submittedName>
</protein>
<dbReference type="EMBL" id="CM046396">
    <property type="protein sequence ID" value="KAI8537305.1"/>
    <property type="molecule type" value="Genomic_DNA"/>
</dbReference>
<evidence type="ECO:0000313" key="2">
    <source>
        <dbReference type="Proteomes" id="UP001062846"/>
    </source>
</evidence>
<gene>
    <name evidence="1" type="ORF">RHMOL_Rhmol09G0013200</name>
</gene>
<dbReference type="Proteomes" id="UP001062846">
    <property type="component" value="Chromosome 9"/>
</dbReference>
<comment type="caution">
    <text evidence="1">The sequence shown here is derived from an EMBL/GenBank/DDBJ whole genome shotgun (WGS) entry which is preliminary data.</text>
</comment>
<accession>A0ACC0M8Q4</accession>
<organism evidence="1 2">
    <name type="scientific">Rhododendron molle</name>
    <name type="common">Chinese azalea</name>
    <name type="synonym">Azalea mollis</name>
    <dbReference type="NCBI Taxonomy" id="49168"/>
    <lineage>
        <taxon>Eukaryota</taxon>
        <taxon>Viridiplantae</taxon>
        <taxon>Streptophyta</taxon>
        <taxon>Embryophyta</taxon>
        <taxon>Tracheophyta</taxon>
        <taxon>Spermatophyta</taxon>
        <taxon>Magnoliopsida</taxon>
        <taxon>eudicotyledons</taxon>
        <taxon>Gunneridae</taxon>
        <taxon>Pentapetalae</taxon>
        <taxon>asterids</taxon>
        <taxon>Ericales</taxon>
        <taxon>Ericaceae</taxon>
        <taxon>Ericoideae</taxon>
        <taxon>Rhodoreae</taxon>
        <taxon>Rhododendron</taxon>
    </lineage>
</organism>
<proteinExistence type="predicted"/>
<sequence>MAILYFSLLFVSKFNFSAPLEPGRPDPFAETGAKRFGFHLLKEMGQNRLFLTHRQGRRAWFGGSGSVGSNLAVASDFRGGRFVGLDCGVLLADEHWVEMRFASASATDIAPKKPHQ</sequence>